<gene>
    <name evidence="2" type="ORF">PACLA_8A025819</name>
</gene>
<accession>A0A6S7HDK2</accession>
<sequence>MPVIKEALKINSNGLEITYFKTLSISIGILEGPAALPVFKDDIISSISSLVVGKTAKLLLSGVELIKEILTERPFDNPKGSRRIGLVWERIVDNLNSRADVVFNLKDIRAVRDRYNLLAKKIQKGEEINASGIGTDEPSELEDAIEEAVALFESQEEEREKEKTAKDEDRSQAE</sequence>
<evidence type="ECO:0000256" key="1">
    <source>
        <dbReference type="SAM" id="MobiDB-lite"/>
    </source>
</evidence>
<feature type="compositionally biased region" description="Basic and acidic residues" evidence="1">
    <location>
        <begin position="158"/>
        <end position="174"/>
    </location>
</feature>
<feature type="region of interest" description="Disordered" evidence="1">
    <location>
        <begin position="152"/>
        <end position="174"/>
    </location>
</feature>
<dbReference type="AlphaFoldDB" id="A0A6S7HDK2"/>
<feature type="non-terminal residue" evidence="2">
    <location>
        <position position="174"/>
    </location>
</feature>
<keyword evidence="3" id="KW-1185">Reference proteome</keyword>
<organism evidence="2 3">
    <name type="scientific">Paramuricea clavata</name>
    <name type="common">Red gorgonian</name>
    <name type="synonym">Violescent sea-whip</name>
    <dbReference type="NCBI Taxonomy" id="317549"/>
    <lineage>
        <taxon>Eukaryota</taxon>
        <taxon>Metazoa</taxon>
        <taxon>Cnidaria</taxon>
        <taxon>Anthozoa</taxon>
        <taxon>Octocorallia</taxon>
        <taxon>Malacalcyonacea</taxon>
        <taxon>Plexauridae</taxon>
        <taxon>Paramuricea</taxon>
    </lineage>
</organism>
<name>A0A6S7HDK2_PARCT</name>
<comment type="caution">
    <text evidence="2">The sequence shown here is derived from an EMBL/GenBank/DDBJ whole genome shotgun (WGS) entry which is preliminary data.</text>
</comment>
<dbReference type="OrthoDB" id="5969387at2759"/>
<evidence type="ECO:0000313" key="2">
    <source>
        <dbReference type="EMBL" id="CAB4003144.1"/>
    </source>
</evidence>
<proteinExistence type="predicted"/>
<reference evidence="2" key="1">
    <citation type="submission" date="2020-04" db="EMBL/GenBank/DDBJ databases">
        <authorList>
            <person name="Alioto T."/>
            <person name="Alioto T."/>
            <person name="Gomez Garrido J."/>
        </authorList>
    </citation>
    <scope>NUCLEOTIDE SEQUENCE</scope>
    <source>
        <strain evidence="2">A484AB</strain>
    </source>
</reference>
<evidence type="ECO:0000313" key="3">
    <source>
        <dbReference type="Proteomes" id="UP001152795"/>
    </source>
</evidence>
<dbReference type="EMBL" id="CACRXK020004550">
    <property type="protein sequence ID" value="CAB4003144.1"/>
    <property type="molecule type" value="Genomic_DNA"/>
</dbReference>
<dbReference type="Proteomes" id="UP001152795">
    <property type="component" value="Unassembled WGS sequence"/>
</dbReference>
<protein>
    <submittedName>
        <fullName evidence="2">Uncharacterized protein</fullName>
    </submittedName>
</protein>